<dbReference type="STRING" id="441112.SAMN04488094_1173"/>
<dbReference type="GO" id="GO:0003677">
    <property type="term" value="F:DNA binding"/>
    <property type="evidence" value="ECO:0007669"/>
    <property type="project" value="InterPro"/>
</dbReference>
<feature type="domain" description="RNA polymerase sigma factor 70 region 4 type 2" evidence="5">
    <location>
        <begin position="74"/>
        <end position="121"/>
    </location>
</feature>
<dbReference type="SUPFAM" id="SSF88946">
    <property type="entry name" value="Sigma2 domain of RNA polymerase sigma factors"/>
    <property type="match status" value="1"/>
</dbReference>
<dbReference type="GO" id="GO:0016987">
    <property type="term" value="F:sigma factor activity"/>
    <property type="evidence" value="ECO:0007669"/>
    <property type="project" value="UniProtKB-KW"/>
</dbReference>
<dbReference type="InterPro" id="IPR036388">
    <property type="entry name" value="WH-like_DNA-bd_sf"/>
</dbReference>
<accession>A0A1I1PX95</accession>
<evidence type="ECO:0000256" key="2">
    <source>
        <dbReference type="ARBA" id="ARBA00023015"/>
    </source>
</evidence>
<reference evidence="6 7" key="1">
    <citation type="submission" date="2016-10" db="EMBL/GenBank/DDBJ databases">
        <authorList>
            <person name="de Groot N.N."/>
        </authorList>
    </citation>
    <scope>NUCLEOTIDE SEQUENCE [LARGE SCALE GENOMIC DNA]</scope>
    <source>
        <strain evidence="6 7">DSM 19548</strain>
    </source>
</reference>
<keyword evidence="4" id="KW-0804">Transcription</keyword>
<dbReference type="InterPro" id="IPR039425">
    <property type="entry name" value="RNA_pol_sigma-70-like"/>
</dbReference>
<gene>
    <name evidence="6" type="ORF">SAMN04488094_1173</name>
</gene>
<name>A0A1I1PX95_9RHOB</name>
<evidence type="ECO:0000313" key="6">
    <source>
        <dbReference type="EMBL" id="SFD14449.1"/>
    </source>
</evidence>
<dbReference type="GO" id="GO:0006352">
    <property type="term" value="P:DNA-templated transcription initiation"/>
    <property type="evidence" value="ECO:0007669"/>
    <property type="project" value="InterPro"/>
</dbReference>
<sequence>MLQDVFLRVTRNGEALETAREPLACLYTVAKSAMIDHLRRRKHRGVAAEGVPEDIPDPLPDISSGEFATCLVPLVRNLPDIYRDAVTFVDLDGGRQTDLAAARGLSVSTVKSRVQRGRQQLRSAILDCCQVERDALKNITSLAPGARGPDCC</sequence>
<dbReference type="Pfam" id="PF08281">
    <property type="entry name" value="Sigma70_r4_2"/>
    <property type="match status" value="1"/>
</dbReference>
<dbReference type="Proteomes" id="UP000198728">
    <property type="component" value="Unassembled WGS sequence"/>
</dbReference>
<dbReference type="EMBL" id="FOLG01000017">
    <property type="protein sequence ID" value="SFD14449.1"/>
    <property type="molecule type" value="Genomic_DNA"/>
</dbReference>
<dbReference type="Gene3D" id="1.10.10.10">
    <property type="entry name" value="Winged helix-like DNA-binding domain superfamily/Winged helix DNA-binding domain"/>
    <property type="match status" value="1"/>
</dbReference>
<evidence type="ECO:0000256" key="3">
    <source>
        <dbReference type="ARBA" id="ARBA00023082"/>
    </source>
</evidence>
<dbReference type="CDD" id="cd06171">
    <property type="entry name" value="Sigma70_r4"/>
    <property type="match status" value="1"/>
</dbReference>
<dbReference type="AlphaFoldDB" id="A0A1I1PX95"/>
<keyword evidence="7" id="KW-1185">Reference proteome</keyword>
<dbReference type="PANTHER" id="PTHR43133">
    <property type="entry name" value="RNA POLYMERASE ECF-TYPE SIGMA FACTO"/>
    <property type="match status" value="1"/>
</dbReference>
<dbReference type="RefSeq" id="WP_177208432.1">
    <property type="nucleotide sequence ID" value="NZ_FOLG01000017.1"/>
</dbReference>
<dbReference type="InterPro" id="IPR013325">
    <property type="entry name" value="RNA_pol_sigma_r2"/>
</dbReference>
<evidence type="ECO:0000256" key="4">
    <source>
        <dbReference type="ARBA" id="ARBA00023163"/>
    </source>
</evidence>
<dbReference type="InterPro" id="IPR013249">
    <property type="entry name" value="RNA_pol_sigma70_r4_t2"/>
</dbReference>
<protein>
    <submittedName>
        <fullName evidence="6">RNA polymerase sigma-70 factor, ECF subfamily</fullName>
    </submittedName>
</protein>
<dbReference type="PANTHER" id="PTHR43133:SF62">
    <property type="entry name" value="RNA POLYMERASE SIGMA FACTOR SIGZ"/>
    <property type="match status" value="1"/>
</dbReference>
<evidence type="ECO:0000313" key="7">
    <source>
        <dbReference type="Proteomes" id="UP000198728"/>
    </source>
</evidence>
<dbReference type="InterPro" id="IPR013324">
    <property type="entry name" value="RNA_pol_sigma_r3/r4-like"/>
</dbReference>
<keyword evidence="3" id="KW-0731">Sigma factor</keyword>
<dbReference type="Gene3D" id="1.10.1740.10">
    <property type="match status" value="1"/>
</dbReference>
<keyword evidence="2" id="KW-0805">Transcription regulation</keyword>
<dbReference type="SUPFAM" id="SSF88659">
    <property type="entry name" value="Sigma3 and sigma4 domains of RNA polymerase sigma factors"/>
    <property type="match status" value="1"/>
</dbReference>
<evidence type="ECO:0000256" key="1">
    <source>
        <dbReference type="ARBA" id="ARBA00010641"/>
    </source>
</evidence>
<proteinExistence type="inferred from homology"/>
<evidence type="ECO:0000259" key="5">
    <source>
        <dbReference type="Pfam" id="PF08281"/>
    </source>
</evidence>
<comment type="similarity">
    <text evidence="1">Belongs to the sigma-70 factor family. ECF subfamily.</text>
</comment>
<organism evidence="6 7">
    <name type="scientific">Tropicimonas isoalkanivorans</name>
    <dbReference type="NCBI Taxonomy" id="441112"/>
    <lineage>
        <taxon>Bacteria</taxon>
        <taxon>Pseudomonadati</taxon>
        <taxon>Pseudomonadota</taxon>
        <taxon>Alphaproteobacteria</taxon>
        <taxon>Rhodobacterales</taxon>
        <taxon>Roseobacteraceae</taxon>
        <taxon>Tropicimonas</taxon>
    </lineage>
</organism>